<dbReference type="PANTHER" id="PTHR33681">
    <property type="entry name" value="BINDING PROTEIN, PUTATIVE, EXPRESSED-RELATED"/>
    <property type="match status" value="1"/>
</dbReference>
<evidence type="ECO:0000313" key="1">
    <source>
        <dbReference type="EMBL" id="MBB2147635.1"/>
    </source>
</evidence>
<comment type="caution">
    <text evidence="1">The sequence shown here is derived from an EMBL/GenBank/DDBJ whole genome shotgun (WGS) entry which is preliminary data.</text>
</comment>
<gene>
    <name evidence="1" type="ORF">GM920_01800</name>
</gene>
<evidence type="ECO:0008006" key="3">
    <source>
        <dbReference type="Google" id="ProtNLM"/>
    </source>
</evidence>
<name>A0ABR6EQV6_9SPHI</name>
<evidence type="ECO:0000313" key="2">
    <source>
        <dbReference type="Proteomes" id="UP000636110"/>
    </source>
</evidence>
<dbReference type="RefSeq" id="WP_182952901.1">
    <property type="nucleotide sequence ID" value="NZ_WNXC01000001.1"/>
</dbReference>
<keyword evidence="2" id="KW-1185">Reference proteome</keyword>
<reference evidence="1 2" key="1">
    <citation type="submission" date="2019-11" db="EMBL/GenBank/DDBJ databases">
        <title>Description of Pedobacter sp. LMG 31462T.</title>
        <authorList>
            <person name="Carlier A."/>
            <person name="Qi S."/>
            <person name="Vandamme P."/>
        </authorList>
    </citation>
    <scope>NUCLEOTIDE SEQUENCE [LARGE SCALE GENOMIC DNA]</scope>
    <source>
        <strain evidence="1 2">LMG 31462</strain>
    </source>
</reference>
<proteinExistence type="predicted"/>
<dbReference type="Proteomes" id="UP000636110">
    <property type="component" value="Unassembled WGS sequence"/>
</dbReference>
<protein>
    <recommendedName>
        <fullName evidence="3">Alginate lyase 2 domain-containing protein</fullName>
    </recommendedName>
</protein>
<dbReference type="PANTHER" id="PTHR33681:SF13">
    <property type="entry name" value="ALGINATE LYASE 2 DOMAIN-CONTAINING PROTEIN"/>
    <property type="match status" value="1"/>
</dbReference>
<sequence>MMKSNYLIYPLLLFCVVSINTSCQKKSDEHTLVDQSEFLGTDWVLYTPVKKIHLDDDVGLKTYAWTAYKSACSPVICSDYSYDSNTLTETFQILTTKSNRSEIRIEDNYSTGSRQFSGYLKFDAPLNDESLMQIFGSTSENATQLMIRGFSENGGTLKISNSFVLATGVYNKEVHINVIHLQEDAGSKMIVYVDGQKKFEKVDGENATNYMKYGCYGTMKTGKAVVQWRGVKLYKDGTAPD</sequence>
<accession>A0ABR6EQV6</accession>
<organism evidence="1 2">
    <name type="scientific">Pedobacter gandavensis</name>
    <dbReference type="NCBI Taxonomy" id="2679963"/>
    <lineage>
        <taxon>Bacteria</taxon>
        <taxon>Pseudomonadati</taxon>
        <taxon>Bacteroidota</taxon>
        <taxon>Sphingobacteriia</taxon>
        <taxon>Sphingobacteriales</taxon>
        <taxon>Sphingobacteriaceae</taxon>
        <taxon>Pedobacter</taxon>
    </lineage>
</organism>
<dbReference type="EMBL" id="WNXC01000001">
    <property type="protein sequence ID" value="MBB2147635.1"/>
    <property type="molecule type" value="Genomic_DNA"/>
</dbReference>